<protein>
    <submittedName>
        <fullName evidence="2">Transposase</fullName>
    </submittedName>
</protein>
<name>A0A0M3HUQ3_ASCLU</name>
<proteinExistence type="predicted"/>
<reference evidence="2" key="1">
    <citation type="submission" date="2017-02" db="UniProtKB">
        <authorList>
            <consortium name="WormBaseParasite"/>
        </authorList>
    </citation>
    <scope>IDENTIFICATION</scope>
</reference>
<dbReference type="WBParaSite" id="ALUE_0000656001-mRNA-1">
    <property type="protein sequence ID" value="ALUE_0000656001-mRNA-1"/>
    <property type="gene ID" value="ALUE_0000656001"/>
</dbReference>
<evidence type="ECO:0000313" key="2">
    <source>
        <dbReference type="WBParaSite" id="ALUE_0000656001-mRNA-1"/>
    </source>
</evidence>
<accession>A0A0M3HUQ3</accession>
<keyword evidence="1" id="KW-1185">Reference proteome</keyword>
<dbReference type="AlphaFoldDB" id="A0A0M3HUQ3"/>
<dbReference type="Proteomes" id="UP000036681">
    <property type="component" value="Unplaced"/>
</dbReference>
<sequence>MASARRQALPFRRQMGVWLARSNRLLNAEMVQHDTAHIDAEDTIRSNTSL</sequence>
<evidence type="ECO:0000313" key="1">
    <source>
        <dbReference type="Proteomes" id="UP000036681"/>
    </source>
</evidence>
<organism evidence="1 2">
    <name type="scientific">Ascaris lumbricoides</name>
    <name type="common">Giant roundworm</name>
    <dbReference type="NCBI Taxonomy" id="6252"/>
    <lineage>
        <taxon>Eukaryota</taxon>
        <taxon>Metazoa</taxon>
        <taxon>Ecdysozoa</taxon>
        <taxon>Nematoda</taxon>
        <taxon>Chromadorea</taxon>
        <taxon>Rhabditida</taxon>
        <taxon>Spirurina</taxon>
        <taxon>Ascaridomorpha</taxon>
        <taxon>Ascaridoidea</taxon>
        <taxon>Ascarididae</taxon>
        <taxon>Ascaris</taxon>
    </lineage>
</organism>